<protein>
    <submittedName>
        <fullName evidence="1">Uncharacterized protein</fullName>
    </submittedName>
</protein>
<comment type="caution">
    <text evidence="1">The sequence shown here is derived from an EMBL/GenBank/DDBJ whole genome shotgun (WGS) entry which is preliminary data.</text>
</comment>
<proteinExistence type="predicted"/>
<sequence length="736" mass="83491">MEINLNDEHKVRSIDANEKNKFKFEWLNKSVKIKLSAKGNNTSVEEIAVKVGDSIKKFDISGTVNCQLCSDTIYYGKRGFSAISSHLQTKKHISKIQAKRENYTLPANFFGVSKSAAPCSAVPSAPCASSSATIQMPVNVPLSDRITNAQSLILGVLAENNLPFTMSPVLIELSKVLASDKKALNHLNMSRTAASYKMRLGLAKTFMDETAENLRSSKFSLNIDEATSNNFKRVLSVLVSYFSPIQNKVIIEHLASVSVIRVTSESLFKEIVKVFEDHNIPWDNLMSILMDSCNVMRGSKSGLEARIREKTTHLLDIDGDSCHHIHNSAKKLCKPFKGHVEKYFTDVFNDFKWSPDQKECCSEICLILGIKFTAIENMVPFRWLSCYDVSLSHLRILDALSILYFAFIPHSDKSIYFSILAGIYLEKNVSSEGKARIKEIHQYLSEKKMTPEGISRKERIVQKLFKERMRTQLVLHFYTAVLPLLKKYVCLFQTKEPLIHKLYDEQEQLFLDFLSCFLKHEVLKGKNVKQLLSLNVSEDEVMLKKSKMFLGSAESIVSKNLKHDTVVAFLKQANQAYVECAQYLQKKLPLNSSLLQSISAIDPIARGHSVTADRLKRLPKLVTNVLMQEEEMQYSLDVHLYQVDKFLPSYTDEHGNVLQIDLWWAAVFRSNKYCALSKMVRAILSCFHGPQVESSFSMMGDVLDKESGNMKIETFSAIQTVKYRLSSQNKSAIDFF</sequence>
<dbReference type="InterPro" id="IPR012337">
    <property type="entry name" value="RNaseH-like_sf"/>
</dbReference>
<dbReference type="Proteomes" id="UP000499080">
    <property type="component" value="Unassembled WGS sequence"/>
</dbReference>
<dbReference type="PANTHER" id="PTHR37162">
    <property type="entry name" value="HAT FAMILY DIMERISATION DOMAINCONTAINING PROTEIN-RELATED"/>
    <property type="match status" value="1"/>
</dbReference>
<organism evidence="1 2">
    <name type="scientific">Araneus ventricosus</name>
    <name type="common">Orbweaver spider</name>
    <name type="synonym">Epeira ventricosa</name>
    <dbReference type="NCBI Taxonomy" id="182803"/>
    <lineage>
        <taxon>Eukaryota</taxon>
        <taxon>Metazoa</taxon>
        <taxon>Ecdysozoa</taxon>
        <taxon>Arthropoda</taxon>
        <taxon>Chelicerata</taxon>
        <taxon>Arachnida</taxon>
        <taxon>Araneae</taxon>
        <taxon>Araneomorphae</taxon>
        <taxon>Entelegynae</taxon>
        <taxon>Araneoidea</taxon>
        <taxon>Araneidae</taxon>
        <taxon>Araneus</taxon>
    </lineage>
</organism>
<dbReference type="SUPFAM" id="SSF53098">
    <property type="entry name" value="Ribonuclease H-like"/>
    <property type="match status" value="1"/>
</dbReference>
<dbReference type="EMBL" id="BGPR01071888">
    <property type="protein sequence ID" value="GBO44950.1"/>
    <property type="molecule type" value="Genomic_DNA"/>
</dbReference>
<gene>
    <name evidence="1" type="ORF">AVEN_23371_1</name>
</gene>
<accession>A0A4Y2X7S7</accession>
<dbReference type="AlphaFoldDB" id="A0A4Y2X7S7"/>
<evidence type="ECO:0000313" key="1">
    <source>
        <dbReference type="EMBL" id="GBO44950.1"/>
    </source>
</evidence>
<dbReference type="OrthoDB" id="6131287at2759"/>
<evidence type="ECO:0000313" key="2">
    <source>
        <dbReference type="Proteomes" id="UP000499080"/>
    </source>
</evidence>
<name>A0A4Y2X7S7_ARAVE</name>
<dbReference type="PANTHER" id="PTHR37162:SF1">
    <property type="entry name" value="BED-TYPE DOMAIN-CONTAINING PROTEIN"/>
    <property type="match status" value="1"/>
</dbReference>
<reference evidence="1 2" key="1">
    <citation type="journal article" date="2019" name="Sci. Rep.">
        <title>Orb-weaving spider Araneus ventricosus genome elucidates the spidroin gene catalogue.</title>
        <authorList>
            <person name="Kono N."/>
            <person name="Nakamura H."/>
            <person name="Ohtoshi R."/>
            <person name="Moran D.A.P."/>
            <person name="Shinohara A."/>
            <person name="Yoshida Y."/>
            <person name="Fujiwara M."/>
            <person name="Mori M."/>
            <person name="Tomita M."/>
            <person name="Arakawa K."/>
        </authorList>
    </citation>
    <scope>NUCLEOTIDE SEQUENCE [LARGE SCALE GENOMIC DNA]</scope>
</reference>
<keyword evidence="2" id="KW-1185">Reference proteome</keyword>